<comment type="caution">
    <text evidence="1">The sequence shown here is derived from an EMBL/GenBank/DDBJ whole genome shotgun (WGS) entry which is preliminary data.</text>
</comment>
<protein>
    <submittedName>
        <fullName evidence="1">Uncharacterized protein</fullName>
    </submittedName>
</protein>
<keyword evidence="2" id="KW-1185">Reference proteome</keyword>
<reference evidence="1" key="1">
    <citation type="submission" date="2021-08" db="EMBL/GenBank/DDBJ databases">
        <title>WGS assembly of Ceratopteris richardii.</title>
        <authorList>
            <person name="Marchant D.B."/>
            <person name="Chen G."/>
            <person name="Jenkins J."/>
            <person name="Shu S."/>
            <person name="Leebens-Mack J."/>
            <person name="Grimwood J."/>
            <person name="Schmutz J."/>
            <person name="Soltis P."/>
            <person name="Soltis D."/>
            <person name="Chen Z.-H."/>
        </authorList>
    </citation>
    <scope>NUCLEOTIDE SEQUENCE</scope>
    <source>
        <strain evidence="1">Whitten #5841</strain>
        <tissue evidence="1">Leaf</tissue>
    </source>
</reference>
<sequence length="108" mass="12612">MRDFSLLSLYSPVYWNISTLTDIFTKLHISEASSVEDRCLHEQLEMILSCCSYNGFLFSLGDAAFTTSSHSNAVLPYFRLHSWYMFGFFEICSLQAYIRVFIYIEYVV</sequence>
<evidence type="ECO:0000313" key="1">
    <source>
        <dbReference type="EMBL" id="KAH7424570.1"/>
    </source>
</evidence>
<evidence type="ECO:0000313" key="2">
    <source>
        <dbReference type="Proteomes" id="UP000825935"/>
    </source>
</evidence>
<accession>A0A8T2TQG3</accession>
<proteinExistence type="predicted"/>
<dbReference type="EMBL" id="CM035416">
    <property type="protein sequence ID" value="KAH7424570.1"/>
    <property type="molecule type" value="Genomic_DNA"/>
</dbReference>
<dbReference type="AlphaFoldDB" id="A0A8T2TQG3"/>
<gene>
    <name evidence="1" type="ORF">KP509_11G013800</name>
</gene>
<organism evidence="1 2">
    <name type="scientific">Ceratopteris richardii</name>
    <name type="common">Triangle waterfern</name>
    <dbReference type="NCBI Taxonomy" id="49495"/>
    <lineage>
        <taxon>Eukaryota</taxon>
        <taxon>Viridiplantae</taxon>
        <taxon>Streptophyta</taxon>
        <taxon>Embryophyta</taxon>
        <taxon>Tracheophyta</taxon>
        <taxon>Polypodiopsida</taxon>
        <taxon>Polypodiidae</taxon>
        <taxon>Polypodiales</taxon>
        <taxon>Pteridineae</taxon>
        <taxon>Pteridaceae</taxon>
        <taxon>Parkerioideae</taxon>
        <taxon>Ceratopteris</taxon>
    </lineage>
</organism>
<dbReference type="Proteomes" id="UP000825935">
    <property type="component" value="Chromosome 11"/>
</dbReference>
<name>A0A8T2TQG3_CERRI</name>